<dbReference type="GO" id="GO:0046872">
    <property type="term" value="F:metal ion binding"/>
    <property type="evidence" value="ECO:0007669"/>
    <property type="project" value="UniProtKB-KW"/>
</dbReference>
<evidence type="ECO:0000256" key="2">
    <source>
        <dbReference type="PIRSR" id="PIRSR601952-1"/>
    </source>
</evidence>
<feature type="active site" description="Phosphoserine intermediate" evidence="2">
    <location>
        <position position="143"/>
    </location>
</feature>
<feature type="binding site" evidence="3">
    <location>
        <position position="358"/>
    </location>
    <ligand>
        <name>Mg(2+)</name>
        <dbReference type="ChEBI" id="CHEBI:18420"/>
    </ligand>
</feature>
<dbReference type="AlphaFoldDB" id="A0A7C4PMW6"/>
<dbReference type="Pfam" id="PF00245">
    <property type="entry name" value="Alk_phosphatase"/>
    <property type="match status" value="1"/>
</dbReference>
<sequence>MMKKRFVMKEGLSFLLVMWVVLGLALFTAQAKDAKPKETKSKDAKYIILVIGDGMNIEHEIAASRYLYGGDFELSFHKLPYQANVATWDVTTYNYWCPRTPYNPNVINPKCGYDPAIGGKEPYPLGPELPDAKAYHIVKATDSASAATAWATGYKTDDGNIAWLPGDPDSGGNRNNDGTLKTIAEWLRELKGYAIGVVSTVPFSHATPAAHVSHNKSRNNYHAISEEILKGVKPEVVIGAGYPAGSSCSNTKSSTYISNDAYDAVCADNSYLVVTRAINVDGGIAILQAAQEAVARGKKLFGLFGGDGGHFESLTPQDLPQTPLVTQATRENPTFAEATLAALKVLSQDPDGFFLIAEQGDIDWANHANDFRRMVGTMKDLHDGVQAVIDFVNQPDDDIDWSNTLLIVHSDHSNSYMRNQVKLGAGDLPIQNGPPYTYPGGEVTYGSTNHTNELTRLYATGANINKFKKYEGKWYPGTRILDNTQLFHMMMEAAGVPMDSPLRLEPGSKGKD</sequence>
<feature type="binding site" evidence="3">
    <location>
        <position position="205"/>
    </location>
    <ligand>
        <name>Mg(2+)</name>
        <dbReference type="ChEBI" id="CHEBI:18420"/>
    </ligand>
</feature>
<dbReference type="InterPro" id="IPR017850">
    <property type="entry name" value="Alkaline_phosphatase_core_sf"/>
</dbReference>
<dbReference type="EMBL" id="DSYK01000701">
    <property type="protein sequence ID" value="HGS22966.1"/>
    <property type="molecule type" value="Genomic_DNA"/>
</dbReference>
<keyword evidence="3" id="KW-0862">Zinc</keyword>
<dbReference type="SMART" id="SM00098">
    <property type="entry name" value="alkPPc"/>
    <property type="match status" value="1"/>
</dbReference>
<dbReference type="InterPro" id="IPR001952">
    <property type="entry name" value="Alkaline_phosphatase"/>
</dbReference>
<evidence type="ECO:0000256" key="1">
    <source>
        <dbReference type="ARBA" id="ARBA00022553"/>
    </source>
</evidence>
<evidence type="ECO:0000256" key="4">
    <source>
        <dbReference type="RuleBase" id="RU003946"/>
    </source>
</evidence>
<dbReference type="PANTHER" id="PTHR11596">
    <property type="entry name" value="ALKALINE PHOSPHATASE"/>
    <property type="match status" value="1"/>
</dbReference>
<comment type="cofactor">
    <cofactor evidence="3">
        <name>Mg(2+)</name>
        <dbReference type="ChEBI" id="CHEBI:18420"/>
    </cofactor>
    <text evidence="3">Binds 1 Mg(2+) ion.</text>
</comment>
<keyword evidence="3" id="KW-0479">Metal-binding</keyword>
<comment type="cofactor">
    <cofactor evidence="3">
        <name>Zn(2+)</name>
        <dbReference type="ChEBI" id="CHEBI:29105"/>
    </cofactor>
    <text evidence="3">Binds 2 Zn(2+) ions.</text>
</comment>
<feature type="binding site" evidence="3">
    <location>
        <position position="412"/>
    </location>
    <ligand>
        <name>Zn(2+)</name>
        <dbReference type="ChEBI" id="CHEBI:29105"/>
        <label>2</label>
    </ligand>
</feature>
<keyword evidence="1" id="KW-0597">Phosphoprotein</keyword>
<accession>A0A7C4PMW6</accession>
<feature type="binding site" evidence="3">
    <location>
        <position position="207"/>
    </location>
    <ligand>
        <name>Mg(2+)</name>
        <dbReference type="ChEBI" id="CHEBI:18420"/>
    </ligand>
</feature>
<comment type="similarity">
    <text evidence="4">Belongs to the alkaline phosphatase family.</text>
</comment>
<name>A0A7C4PMW6_9CHLR</name>
<reference evidence="5" key="1">
    <citation type="journal article" date="2020" name="mSystems">
        <title>Genome- and Community-Level Interaction Insights into Carbon Utilization and Element Cycling Functions of Hydrothermarchaeota in Hydrothermal Sediment.</title>
        <authorList>
            <person name="Zhou Z."/>
            <person name="Liu Y."/>
            <person name="Xu W."/>
            <person name="Pan J."/>
            <person name="Luo Z.H."/>
            <person name="Li M."/>
        </authorList>
    </citation>
    <scope>NUCLEOTIDE SEQUENCE [LARGE SCALE GENOMIC DNA]</scope>
    <source>
        <strain evidence="5">SpSt-573</strain>
    </source>
</reference>
<keyword evidence="3" id="KW-0460">Magnesium</keyword>
<comment type="caution">
    <text evidence="5">The sequence shown here is derived from an EMBL/GenBank/DDBJ whole genome shotgun (WGS) entry which is preliminary data.</text>
</comment>
<organism evidence="5">
    <name type="scientific">Anaerolinea thermolimosa</name>
    <dbReference type="NCBI Taxonomy" id="229919"/>
    <lineage>
        <taxon>Bacteria</taxon>
        <taxon>Bacillati</taxon>
        <taxon>Chloroflexota</taxon>
        <taxon>Anaerolineae</taxon>
        <taxon>Anaerolineales</taxon>
        <taxon>Anaerolineaceae</taxon>
        <taxon>Anaerolinea</taxon>
    </lineage>
</organism>
<dbReference type="PRINTS" id="PR00113">
    <property type="entry name" value="ALKPHPHTASE"/>
</dbReference>
<protein>
    <submittedName>
        <fullName evidence="5">Alkaline phosphatase</fullName>
    </submittedName>
</protein>
<feature type="binding site" evidence="3">
    <location>
        <position position="411"/>
    </location>
    <ligand>
        <name>Zn(2+)</name>
        <dbReference type="ChEBI" id="CHEBI:29105"/>
        <label>2</label>
    </ligand>
</feature>
<evidence type="ECO:0000313" key="5">
    <source>
        <dbReference type="EMBL" id="HGS22966.1"/>
    </source>
</evidence>
<evidence type="ECO:0000256" key="3">
    <source>
        <dbReference type="PIRSR" id="PIRSR601952-2"/>
    </source>
</evidence>
<dbReference type="Gene3D" id="3.40.720.10">
    <property type="entry name" value="Alkaline Phosphatase, subunit A"/>
    <property type="match status" value="2"/>
</dbReference>
<proteinExistence type="inferred from homology"/>
<dbReference type="GO" id="GO:0004035">
    <property type="term" value="F:alkaline phosphatase activity"/>
    <property type="evidence" value="ECO:0007669"/>
    <property type="project" value="TreeGrafter"/>
</dbReference>
<dbReference type="PANTHER" id="PTHR11596:SF5">
    <property type="entry name" value="ALKALINE PHOSPHATASE"/>
    <property type="match status" value="1"/>
</dbReference>
<feature type="binding site" evidence="3">
    <location>
        <position position="363"/>
    </location>
    <ligand>
        <name>Zn(2+)</name>
        <dbReference type="ChEBI" id="CHEBI:29105"/>
        <label>2</label>
    </ligand>
</feature>
<dbReference type="SUPFAM" id="SSF53649">
    <property type="entry name" value="Alkaline phosphatase-like"/>
    <property type="match status" value="1"/>
</dbReference>
<feature type="binding site" evidence="3">
    <location>
        <position position="367"/>
    </location>
    <ligand>
        <name>Zn(2+)</name>
        <dbReference type="ChEBI" id="CHEBI:29105"/>
        <label>2</label>
    </ligand>
</feature>
<gene>
    <name evidence="5" type="ORF">ENT37_14015</name>
</gene>
<dbReference type="CDD" id="cd16012">
    <property type="entry name" value="ALP"/>
    <property type="match status" value="1"/>
</dbReference>